<dbReference type="SUPFAM" id="SSF53098">
    <property type="entry name" value="Ribonuclease H-like"/>
    <property type="match status" value="1"/>
</dbReference>
<dbReference type="Proteomes" id="UP000765509">
    <property type="component" value="Unassembled WGS sequence"/>
</dbReference>
<dbReference type="InterPro" id="IPR050951">
    <property type="entry name" value="Retrovirus_Pol_polyprotein"/>
</dbReference>
<evidence type="ECO:0000313" key="3">
    <source>
        <dbReference type="EMBL" id="MBW0461780.1"/>
    </source>
</evidence>
<comment type="caution">
    <text evidence="3">The sequence shown here is derived from an EMBL/GenBank/DDBJ whole genome shotgun (WGS) entry which is preliminary data.</text>
</comment>
<keyword evidence="1" id="KW-0694">RNA-binding</keyword>
<dbReference type="EMBL" id="AVOT02000221">
    <property type="protein sequence ID" value="MBW0461780.1"/>
    <property type="molecule type" value="Genomic_DNA"/>
</dbReference>
<evidence type="ECO:0000256" key="1">
    <source>
        <dbReference type="ARBA" id="ARBA00022884"/>
    </source>
</evidence>
<dbReference type="InterPro" id="IPR001584">
    <property type="entry name" value="Integrase_cat-core"/>
</dbReference>
<dbReference type="GO" id="GO:0005634">
    <property type="term" value="C:nucleus"/>
    <property type="evidence" value="ECO:0007669"/>
    <property type="project" value="UniProtKB-ARBA"/>
</dbReference>
<protein>
    <recommendedName>
        <fullName evidence="2">Integrase catalytic domain-containing protein</fullName>
    </recommendedName>
</protein>
<dbReference type="AlphaFoldDB" id="A0A9Q3BAP5"/>
<keyword evidence="4" id="KW-1185">Reference proteome</keyword>
<evidence type="ECO:0000259" key="2">
    <source>
        <dbReference type="PROSITE" id="PS50994"/>
    </source>
</evidence>
<dbReference type="InterPro" id="IPR012337">
    <property type="entry name" value="RNaseH-like_sf"/>
</dbReference>
<dbReference type="PANTHER" id="PTHR37984:SF15">
    <property type="entry name" value="INTEGRASE CATALYTIC DOMAIN-CONTAINING PROTEIN"/>
    <property type="match status" value="1"/>
</dbReference>
<dbReference type="GO" id="GO:0015074">
    <property type="term" value="P:DNA integration"/>
    <property type="evidence" value="ECO:0007669"/>
    <property type="project" value="InterPro"/>
</dbReference>
<dbReference type="GO" id="GO:0003723">
    <property type="term" value="F:RNA binding"/>
    <property type="evidence" value="ECO:0007669"/>
    <property type="project" value="UniProtKB-KW"/>
</dbReference>
<name>A0A9Q3BAP5_9BASI</name>
<organism evidence="3 4">
    <name type="scientific">Austropuccinia psidii MF-1</name>
    <dbReference type="NCBI Taxonomy" id="1389203"/>
    <lineage>
        <taxon>Eukaryota</taxon>
        <taxon>Fungi</taxon>
        <taxon>Dikarya</taxon>
        <taxon>Basidiomycota</taxon>
        <taxon>Pucciniomycotina</taxon>
        <taxon>Pucciniomycetes</taxon>
        <taxon>Pucciniales</taxon>
        <taxon>Sphaerophragmiaceae</taxon>
        <taxon>Austropuccinia</taxon>
    </lineage>
</organism>
<evidence type="ECO:0000313" key="4">
    <source>
        <dbReference type="Proteomes" id="UP000765509"/>
    </source>
</evidence>
<reference evidence="3" key="1">
    <citation type="submission" date="2021-03" db="EMBL/GenBank/DDBJ databases">
        <title>Draft genome sequence of rust myrtle Austropuccinia psidii MF-1, a brazilian biotype.</title>
        <authorList>
            <person name="Quecine M.C."/>
            <person name="Pachon D.M.R."/>
            <person name="Bonatelli M.L."/>
            <person name="Correr F.H."/>
            <person name="Franceschini L.M."/>
            <person name="Leite T.F."/>
            <person name="Margarido G.R.A."/>
            <person name="Almeida C.A."/>
            <person name="Ferrarezi J.A."/>
            <person name="Labate C.A."/>
        </authorList>
    </citation>
    <scope>NUCLEOTIDE SEQUENCE</scope>
    <source>
        <strain evidence="3">MF-1</strain>
    </source>
</reference>
<accession>A0A9Q3BAP5</accession>
<feature type="domain" description="Integrase catalytic" evidence="2">
    <location>
        <begin position="1"/>
        <end position="181"/>
    </location>
</feature>
<gene>
    <name evidence="3" type="ORF">O181_001495</name>
</gene>
<sequence>MSHPVNSAQETRISPIRSTDSSNLLQFQMILGFVFQWISSLNCHFPILVIVDRFSKISDFIQIMSSITSLDLAHLFLKNIFSKHGLPSSIVSDTNLLFVSFFWTNLFQQLKISRDLSTSDHAETDEQTERVNKILEQYIQIYVSYHQIDLNTWLPLTEFSHNNSDHSLTKQSPFSTVYGRDPQFDSGHITQDTPYGKSTTKIQLVQQDFKREIEVSIKRFKRYADKTRKITPVFDPGDMVWLSSKNIKLTIPTKKLSEKWLGLLQS</sequence>
<dbReference type="PANTHER" id="PTHR37984">
    <property type="entry name" value="PROTEIN CBG26694"/>
    <property type="match status" value="1"/>
</dbReference>
<dbReference type="OrthoDB" id="2505288at2759"/>
<proteinExistence type="predicted"/>
<dbReference type="InterPro" id="IPR036397">
    <property type="entry name" value="RNaseH_sf"/>
</dbReference>
<dbReference type="PROSITE" id="PS50994">
    <property type="entry name" value="INTEGRASE"/>
    <property type="match status" value="1"/>
</dbReference>
<dbReference type="Gene3D" id="3.30.420.10">
    <property type="entry name" value="Ribonuclease H-like superfamily/Ribonuclease H"/>
    <property type="match status" value="1"/>
</dbReference>